<evidence type="ECO:0000259" key="1">
    <source>
        <dbReference type="Pfam" id="PF08770"/>
    </source>
</evidence>
<dbReference type="InterPro" id="IPR038162">
    <property type="entry name" value="SoxY_sf"/>
</dbReference>
<dbReference type="Pfam" id="PF13501">
    <property type="entry name" value="SoxY"/>
    <property type="match status" value="1"/>
</dbReference>
<feature type="domain" description="Ig-like SoxY" evidence="2">
    <location>
        <begin position="21"/>
        <end position="123"/>
    </location>
</feature>
<dbReference type="NCBIfam" id="TIGR04557">
    <property type="entry name" value="fuse_rel_SoxYZ"/>
    <property type="match status" value="1"/>
</dbReference>
<reference evidence="3" key="1">
    <citation type="journal article" date="2014" name="Int. J. Syst. Evol. Microbiol.">
        <title>Complete genome sequence of Corynebacterium casei LMG S-19264T (=DSM 44701T), isolated from a smear-ripened cheese.</title>
        <authorList>
            <consortium name="US DOE Joint Genome Institute (JGI-PGF)"/>
            <person name="Walter F."/>
            <person name="Albersmeier A."/>
            <person name="Kalinowski J."/>
            <person name="Ruckert C."/>
        </authorList>
    </citation>
    <scope>NUCLEOTIDE SEQUENCE</scope>
    <source>
        <strain evidence="3">VKM B-2555</strain>
    </source>
</reference>
<evidence type="ECO:0008006" key="5">
    <source>
        <dbReference type="Google" id="ProtNLM"/>
    </source>
</evidence>
<proteinExistence type="predicted"/>
<dbReference type="InterPro" id="IPR032711">
    <property type="entry name" value="SoxY"/>
</dbReference>
<dbReference type="Gene3D" id="2.60.40.10">
    <property type="entry name" value="Immunoglobulins"/>
    <property type="match status" value="1"/>
</dbReference>
<accession>A0A9W6JGR6</accession>
<evidence type="ECO:0000259" key="2">
    <source>
        <dbReference type="Pfam" id="PF13501"/>
    </source>
</evidence>
<reference evidence="3" key="2">
    <citation type="submission" date="2023-01" db="EMBL/GenBank/DDBJ databases">
        <authorList>
            <person name="Sun Q."/>
            <person name="Evtushenko L."/>
        </authorList>
    </citation>
    <scope>NUCLEOTIDE SEQUENCE</scope>
    <source>
        <strain evidence="3">VKM B-2555</strain>
    </source>
</reference>
<dbReference type="Gene3D" id="2.60.40.2470">
    <property type="entry name" value="SoxY domain"/>
    <property type="match status" value="1"/>
</dbReference>
<gene>
    <name evidence="3" type="ORF">GCM10008171_20010</name>
</gene>
<dbReference type="InterPro" id="IPR014880">
    <property type="entry name" value="SoxZ_dom"/>
</dbReference>
<protein>
    <recommendedName>
        <fullName evidence="5">Quinoprotein dehydrogenase-associated SoxYZ-like carrier</fullName>
    </recommendedName>
</protein>
<dbReference type="Proteomes" id="UP001143364">
    <property type="component" value="Unassembled WGS sequence"/>
</dbReference>
<evidence type="ECO:0000313" key="4">
    <source>
        <dbReference type="Proteomes" id="UP001143364"/>
    </source>
</evidence>
<dbReference type="AlphaFoldDB" id="A0A9W6JGR6"/>
<organism evidence="3 4">
    <name type="scientific">Methylopila jiangsuensis</name>
    <dbReference type="NCBI Taxonomy" id="586230"/>
    <lineage>
        <taxon>Bacteria</taxon>
        <taxon>Pseudomonadati</taxon>
        <taxon>Pseudomonadota</taxon>
        <taxon>Alphaproteobacteria</taxon>
        <taxon>Hyphomicrobiales</taxon>
        <taxon>Methylopilaceae</taxon>
        <taxon>Methylopila</taxon>
    </lineage>
</organism>
<sequence>MIPPDPLNSPLWPSMAAAHLADAPIAFDERVRVILPPVTEDQTQAPLAVDARGLLADGPVGDVLVIADLNPFPLTLRLSPVKAAPFVAFRMKIEQGTALRAAVRQNGVWRVGGAYLDAAGGGCSVKPATQARADLSTVGEIRARSWAAENGRTRLRLRIDHPMDNGLIAGAPAYFVETVEISAAGAPLARLTLSEAVAPDPTFTLLVETGDGAALAIRARDNNGAVFDARLPGPEAER</sequence>
<dbReference type="InterPro" id="IPR013783">
    <property type="entry name" value="Ig-like_fold"/>
</dbReference>
<feature type="domain" description="Sulphur oxidation protein SoxZ" evidence="1">
    <location>
        <begin position="147"/>
        <end position="230"/>
    </location>
</feature>
<dbReference type="InterPro" id="IPR030831">
    <property type="entry name" value="Fuse-rel_SoxYZ"/>
</dbReference>
<dbReference type="Pfam" id="PF08770">
    <property type="entry name" value="SoxZ"/>
    <property type="match status" value="1"/>
</dbReference>
<name>A0A9W6JGR6_9HYPH</name>
<dbReference type="InterPro" id="IPR014756">
    <property type="entry name" value="Ig_E-set"/>
</dbReference>
<comment type="caution">
    <text evidence="3">The sequence shown here is derived from an EMBL/GenBank/DDBJ whole genome shotgun (WGS) entry which is preliminary data.</text>
</comment>
<keyword evidence="4" id="KW-1185">Reference proteome</keyword>
<dbReference type="SUPFAM" id="SSF81296">
    <property type="entry name" value="E set domains"/>
    <property type="match status" value="1"/>
</dbReference>
<evidence type="ECO:0000313" key="3">
    <source>
        <dbReference type="EMBL" id="GLK76747.1"/>
    </source>
</evidence>
<dbReference type="EMBL" id="BSFK01000010">
    <property type="protein sequence ID" value="GLK76747.1"/>
    <property type="molecule type" value="Genomic_DNA"/>
</dbReference>
<dbReference type="RefSeq" id="WP_271204614.1">
    <property type="nucleotide sequence ID" value="NZ_BSFK01000010.1"/>
</dbReference>